<dbReference type="AlphaFoldDB" id="A0A7T7M9T9"/>
<dbReference type="Proteomes" id="UP000595895">
    <property type="component" value="Chromosome"/>
</dbReference>
<reference evidence="3 4" key="1">
    <citation type="submission" date="2020-12" db="EMBL/GenBank/DDBJ databases">
        <authorList>
            <person name="Zhou J."/>
        </authorList>
    </citation>
    <scope>NUCLEOTIDE SEQUENCE [LARGE SCALE GENOMIC DNA]</scope>
    <source>
        <strain evidence="3 4">CCUG 61299</strain>
    </source>
</reference>
<dbReference type="InterPro" id="IPR022742">
    <property type="entry name" value="Hydrolase_4"/>
</dbReference>
<evidence type="ECO:0000313" key="3">
    <source>
        <dbReference type="EMBL" id="QQM67390.1"/>
    </source>
</evidence>
<proteinExistence type="predicted"/>
<dbReference type="KEGG" id="awe:JG540_00285"/>
<dbReference type="InterPro" id="IPR029058">
    <property type="entry name" value="AB_hydrolase_fold"/>
</dbReference>
<name>A0A7T7M9T9_9ACTO</name>
<dbReference type="EMBL" id="CP066802">
    <property type="protein sequence ID" value="QQM67390.1"/>
    <property type="molecule type" value="Genomic_DNA"/>
</dbReference>
<feature type="domain" description="Serine aminopeptidase S33" evidence="2">
    <location>
        <begin position="96"/>
        <end position="242"/>
    </location>
</feature>
<keyword evidence="4" id="KW-1185">Reference proteome</keyword>
<dbReference type="Pfam" id="PF12146">
    <property type="entry name" value="Hydrolase_4"/>
    <property type="match status" value="1"/>
</dbReference>
<feature type="region of interest" description="Disordered" evidence="1">
    <location>
        <begin position="1"/>
        <end position="48"/>
    </location>
</feature>
<evidence type="ECO:0000313" key="4">
    <source>
        <dbReference type="Proteomes" id="UP000595895"/>
    </source>
</evidence>
<accession>A0A7T7M9T9</accession>
<feature type="compositionally biased region" description="Low complexity" evidence="1">
    <location>
        <begin position="20"/>
        <end position="48"/>
    </location>
</feature>
<keyword evidence="3" id="KW-0378">Hydrolase</keyword>
<dbReference type="PANTHER" id="PTHR43194:SF2">
    <property type="entry name" value="PEROXISOMAL MEMBRANE PROTEIN LPX1"/>
    <property type="match status" value="1"/>
</dbReference>
<sequence>MPSADTQPVPGATASPDPTAGASPWPQPQAAAPTAVTAAAAATSTPAAATSASRAAAATPAAVAAVRTTTPTPAPGVALPPEPLARIEAGQPGAPTLVLLHGVTSCAAAQAEAVRHWVARGYRVVALDARGHGLSPRWGAAQLERAGEVLVEDLRAVLEDLAAQARARAAAGLPTALDTTGRPRPPVVLGHSMGAATAMVLAGRHPELVSGVVLEDPALYGTRSEAELLARGAARERARAAQAADPTTALAQAAGRPLLEVLPSVWASQCCDPALLRTGVVAPEVPWEEALAALRVPTLLLTGNQPASARLGEDGLARARQLNPRVQVVLVDGAGHQVRSTRPRQYYSAVERWLGRLPLNP</sequence>
<evidence type="ECO:0000259" key="2">
    <source>
        <dbReference type="Pfam" id="PF12146"/>
    </source>
</evidence>
<dbReference type="SUPFAM" id="SSF53474">
    <property type="entry name" value="alpha/beta-Hydrolases"/>
    <property type="match status" value="1"/>
</dbReference>
<dbReference type="InterPro" id="IPR050228">
    <property type="entry name" value="Carboxylesterase_BioH"/>
</dbReference>
<gene>
    <name evidence="3" type="ORF">JG540_00285</name>
</gene>
<dbReference type="GO" id="GO:0016787">
    <property type="term" value="F:hydrolase activity"/>
    <property type="evidence" value="ECO:0007669"/>
    <property type="project" value="UniProtKB-KW"/>
</dbReference>
<dbReference type="PANTHER" id="PTHR43194">
    <property type="entry name" value="HYDROLASE ALPHA/BETA FOLD FAMILY"/>
    <property type="match status" value="1"/>
</dbReference>
<protein>
    <submittedName>
        <fullName evidence="3">Alpha/beta fold hydrolase</fullName>
    </submittedName>
</protein>
<evidence type="ECO:0000256" key="1">
    <source>
        <dbReference type="SAM" id="MobiDB-lite"/>
    </source>
</evidence>
<organism evidence="3 4">
    <name type="scientific">Actinomyces weissii</name>
    <dbReference type="NCBI Taxonomy" id="675090"/>
    <lineage>
        <taxon>Bacteria</taxon>
        <taxon>Bacillati</taxon>
        <taxon>Actinomycetota</taxon>
        <taxon>Actinomycetes</taxon>
        <taxon>Actinomycetales</taxon>
        <taxon>Actinomycetaceae</taxon>
        <taxon>Actinomyces</taxon>
    </lineage>
</organism>
<dbReference type="Gene3D" id="3.40.50.1820">
    <property type="entry name" value="alpha/beta hydrolase"/>
    <property type="match status" value="1"/>
</dbReference>
<dbReference type="RefSeq" id="WP_200275932.1">
    <property type="nucleotide sequence ID" value="NZ_CP066802.1"/>
</dbReference>